<keyword evidence="3" id="KW-0943">RNA-mediated gene silencing</keyword>
<organism evidence="7 8">
    <name type="scientific">Varanus komodoensis</name>
    <name type="common">Komodo dragon</name>
    <dbReference type="NCBI Taxonomy" id="61221"/>
    <lineage>
        <taxon>Eukaryota</taxon>
        <taxon>Metazoa</taxon>
        <taxon>Chordata</taxon>
        <taxon>Craniata</taxon>
        <taxon>Vertebrata</taxon>
        <taxon>Euteleostomi</taxon>
        <taxon>Lepidosauria</taxon>
        <taxon>Squamata</taxon>
        <taxon>Bifurcata</taxon>
        <taxon>Unidentata</taxon>
        <taxon>Episquamata</taxon>
        <taxon>Toxicofera</taxon>
        <taxon>Anguimorpha</taxon>
        <taxon>Paleoanguimorpha</taxon>
        <taxon>Varanoidea</taxon>
        <taxon>Varanidae</taxon>
        <taxon>Varanus</taxon>
    </lineage>
</organism>
<dbReference type="InterPro" id="IPR003165">
    <property type="entry name" value="Piwi"/>
</dbReference>
<dbReference type="Pfam" id="PF23278">
    <property type="entry name" value="Piwi_N"/>
    <property type="match status" value="1"/>
</dbReference>
<dbReference type="PROSITE" id="PS50821">
    <property type="entry name" value="PAZ"/>
    <property type="match status" value="1"/>
</dbReference>
<evidence type="ECO:0000313" key="8">
    <source>
        <dbReference type="Proteomes" id="UP000694545"/>
    </source>
</evidence>
<dbReference type="GO" id="GO:0031047">
    <property type="term" value="P:regulatory ncRNA-mediated gene silencing"/>
    <property type="evidence" value="ECO:0007669"/>
    <property type="project" value="UniProtKB-KW"/>
</dbReference>
<dbReference type="InterPro" id="IPR036397">
    <property type="entry name" value="RNaseH_sf"/>
</dbReference>
<feature type="domain" description="PAZ" evidence="5">
    <location>
        <begin position="266"/>
        <end position="381"/>
    </location>
</feature>
<keyword evidence="2" id="KW-0694">RNA-binding</keyword>
<keyword evidence="8" id="KW-1185">Reference proteome</keyword>
<evidence type="ECO:0000256" key="4">
    <source>
        <dbReference type="RuleBase" id="RU361178"/>
    </source>
</evidence>
<name>A0A8D2KXS5_VARKO</name>
<feature type="domain" description="Piwi" evidence="6">
    <location>
        <begin position="520"/>
        <end position="814"/>
    </location>
</feature>
<dbReference type="InterPro" id="IPR012337">
    <property type="entry name" value="RNaseH-like_sf"/>
</dbReference>
<dbReference type="PANTHER" id="PTHR22891">
    <property type="entry name" value="EUKARYOTIC TRANSLATION INITIATION FACTOR 2C"/>
    <property type="match status" value="1"/>
</dbReference>
<evidence type="ECO:0000256" key="3">
    <source>
        <dbReference type="ARBA" id="ARBA00023158"/>
    </source>
</evidence>
<sequence>MEQGSPSRVAGDVSIPANQKVLVLSHPVRPGSSTLGTVYLVWITRACVYVCRQPPGQYHIRHLGPKRWYGFSVGSSGYTVMERGRRIHRHFQDMGLKTRETMAHVKESKTGSSGIPVKLITNLFSLGLPREWQLYQYRVTFTPELESRHLRVALLYGHAELLGTTKVFDGATLFLAKKLENRVTELSCETHRGETVKMTITLIHQLIPSNPVCLQFLNIVFKKVLKKLSMYQVGRNFYTPSEPVEIPQHKVMLCADVSHKVLRNENVLEFMTDLYNRVDPAHFAETCEKELVGLIVLTRYNNKTYRIDDIEWSVKPTDTFQKRDGTQISYEDYYKQVNNQEDATLRERWIWNPCFLYSLSRRATSDFCLMKDLAQETQLSPERRYQQLGGLADNIQRNRDARLELENWGLQLGCQASLTGRVVTSEKILMQNEMCLPMNAADWFRDMRNMKIIGVVPLENWLVVSSIRNFELPHNLVSCLRRVGGPMGFHIEFPRVVKVQESCMAFKHVLQQFVSPELQLVLCVLPSSQKDCYDAVKKFLSLERPVPSQCVLARTLSKQGMMMSVATKLAMLITCKLGGELWAVEIPLKLLMVVGIDVNKDVVAKGSSVVGFVASTNISMTRWYSRCILQRSEASTADCLKVCLKGALSKWLSCNGQLPTRIIVYRDGVGDGQLKLVVDYEVPQLLVVLDECCGSFSSRPKLSVIIVKKRCPCRFFTEAYRSLQNPPLGTVVDTEATRPEWYDFFLISQVARQVTVNPTYYNVIYDDSGLKPDHMQRLTYKMCHLYYNWPGLIRVPAPCQYASKLTFLVGQSIHHEPSLELVDKLFYL</sequence>
<dbReference type="Pfam" id="PF02170">
    <property type="entry name" value="PAZ"/>
    <property type="match status" value="1"/>
</dbReference>
<dbReference type="InterPro" id="IPR003100">
    <property type="entry name" value="PAZ_dom"/>
</dbReference>
<dbReference type="Gene3D" id="3.40.50.2300">
    <property type="match status" value="1"/>
</dbReference>
<comment type="similarity">
    <text evidence="4">Belongs to the argonaute family.</text>
</comment>
<dbReference type="Gene3D" id="3.30.420.10">
    <property type="entry name" value="Ribonuclease H-like superfamily/Ribonuclease H"/>
    <property type="match status" value="1"/>
</dbReference>
<dbReference type="PROSITE" id="PS50822">
    <property type="entry name" value="PIWI"/>
    <property type="match status" value="1"/>
</dbReference>
<dbReference type="GO" id="GO:0006417">
    <property type="term" value="P:regulation of translation"/>
    <property type="evidence" value="ECO:0007669"/>
    <property type="project" value="UniProtKB-KW"/>
</dbReference>
<dbReference type="SMART" id="SM00950">
    <property type="entry name" value="Piwi"/>
    <property type="match status" value="1"/>
</dbReference>
<dbReference type="Ensembl" id="ENSVKKT00000014131.1">
    <property type="protein sequence ID" value="ENSVKKP00000013800.1"/>
    <property type="gene ID" value="ENSVKKG00000009501.1"/>
</dbReference>
<keyword evidence="1" id="KW-0810">Translation regulation</keyword>
<dbReference type="SUPFAM" id="SSF101690">
    <property type="entry name" value="PAZ domain"/>
    <property type="match status" value="1"/>
</dbReference>
<reference evidence="7" key="2">
    <citation type="submission" date="2025-09" db="UniProtKB">
        <authorList>
            <consortium name="Ensembl"/>
        </authorList>
    </citation>
    <scope>IDENTIFICATION</scope>
</reference>
<evidence type="ECO:0000313" key="7">
    <source>
        <dbReference type="Ensembl" id="ENSVKKP00000013800.1"/>
    </source>
</evidence>
<evidence type="ECO:0000256" key="2">
    <source>
        <dbReference type="ARBA" id="ARBA00022884"/>
    </source>
</evidence>
<dbReference type="InterPro" id="IPR036085">
    <property type="entry name" value="PAZ_dom_sf"/>
</dbReference>
<evidence type="ECO:0000259" key="6">
    <source>
        <dbReference type="PROSITE" id="PS50822"/>
    </source>
</evidence>
<dbReference type="CDD" id="cd02845">
    <property type="entry name" value="PAZ_piwi_like"/>
    <property type="match status" value="1"/>
</dbReference>
<dbReference type="Pfam" id="PF02171">
    <property type="entry name" value="Piwi"/>
    <property type="match status" value="1"/>
</dbReference>
<evidence type="ECO:0000256" key="1">
    <source>
        <dbReference type="ARBA" id="ARBA00022845"/>
    </source>
</evidence>
<evidence type="ECO:0000259" key="5">
    <source>
        <dbReference type="PROSITE" id="PS50821"/>
    </source>
</evidence>
<dbReference type="OMA" id="WSKDMRN"/>
<dbReference type="SUPFAM" id="SSF53098">
    <property type="entry name" value="Ribonuclease H-like"/>
    <property type="match status" value="1"/>
</dbReference>
<dbReference type="Gene3D" id="2.170.260.10">
    <property type="entry name" value="paz domain"/>
    <property type="match status" value="1"/>
</dbReference>
<dbReference type="FunFam" id="3.30.420.10:FF:000014">
    <property type="entry name" value="Piwi-like RNA-mediated gene silencing 1"/>
    <property type="match status" value="1"/>
</dbReference>
<accession>A0A8D2KXS5</accession>
<dbReference type="Proteomes" id="UP000694545">
    <property type="component" value="Unplaced"/>
</dbReference>
<dbReference type="SMART" id="SM00949">
    <property type="entry name" value="PAZ"/>
    <property type="match status" value="1"/>
</dbReference>
<reference evidence="7" key="1">
    <citation type="submission" date="2025-08" db="UniProtKB">
        <authorList>
            <consortium name="Ensembl"/>
        </authorList>
    </citation>
    <scope>IDENTIFICATION</scope>
</reference>
<dbReference type="GO" id="GO:0003723">
    <property type="term" value="F:RNA binding"/>
    <property type="evidence" value="ECO:0007669"/>
    <property type="project" value="UniProtKB-KW"/>
</dbReference>
<dbReference type="AlphaFoldDB" id="A0A8D2KXS5"/>
<proteinExistence type="inferred from homology"/>
<protein>
    <submittedName>
        <fullName evidence="7">Piwi like RNA-mediated gene silencing 4</fullName>
    </submittedName>
</protein>
<dbReference type="CDD" id="cd04658">
    <property type="entry name" value="Piwi_piwi-like_Euk"/>
    <property type="match status" value="1"/>
</dbReference>